<accession>A0ABP8ENT2</accession>
<dbReference type="PANTHER" id="PTHR10993:SF7">
    <property type="entry name" value="LIPOYLTRANSFERASE 2, MITOCHONDRIAL-RELATED"/>
    <property type="match status" value="1"/>
</dbReference>
<dbReference type="EC" id="2.3.1.181" evidence="5 6"/>
<comment type="function">
    <text evidence="4 5 6">Catalyzes the transfer of endogenously produced octanoic acid from octanoyl-acyl-carrier-protein onto the lipoyl domains of lipoate-dependent enzymes. Lipoyl-ACP can also act as a substrate although octanoyl-ACP is likely to be the physiological substrate.</text>
</comment>
<evidence type="ECO:0000256" key="4">
    <source>
        <dbReference type="ARBA" id="ARBA00024732"/>
    </source>
</evidence>
<dbReference type="NCBIfam" id="TIGR00214">
    <property type="entry name" value="lipB"/>
    <property type="match status" value="1"/>
</dbReference>
<proteinExistence type="inferred from homology"/>
<evidence type="ECO:0000256" key="2">
    <source>
        <dbReference type="ARBA" id="ARBA00022679"/>
    </source>
</evidence>
<keyword evidence="3 5" id="KW-0012">Acyltransferase</keyword>
<protein>
    <recommendedName>
        <fullName evidence="5 6">Octanoyltransferase</fullName>
        <ecNumber evidence="5 6">2.3.1.181</ecNumber>
    </recommendedName>
    <alternativeName>
        <fullName evidence="5">Lipoate-protein ligase B</fullName>
    </alternativeName>
    <alternativeName>
        <fullName evidence="5">Lipoyl/octanoyl transferase</fullName>
    </alternativeName>
    <alternativeName>
        <fullName evidence="5">Octanoyl-[acyl-carrier-protein]-protein N-octanoyltransferase</fullName>
    </alternativeName>
</protein>
<dbReference type="PROSITE" id="PS51733">
    <property type="entry name" value="BPL_LPL_CATALYTIC"/>
    <property type="match status" value="1"/>
</dbReference>
<keyword evidence="2 5" id="KW-0808">Transferase</keyword>
<reference evidence="9" key="1">
    <citation type="journal article" date="2019" name="Int. J. Syst. Evol. Microbiol.">
        <title>The Global Catalogue of Microorganisms (GCM) 10K type strain sequencing project: providing services to taxonomists for standard genome sequencing and annotation.</title>
        <authorList>
            <consortium name="The Broad Institute Genomics Platform"/>
            <consortium name="The Broad Institute Genome Sequencing Center for Infectious Disease"/>
            <person name="Wu L."/>
            <person name="Ma J."/>
        </authorList>
    </citation>
    <scope>NUCLEOTIDE SEQUENCE [LARGE SCALE GENOMIC DNA]</scope>
    <source>
        <strain evidence="9">JCM 17458</strain>
    </source>
</reference>
<dbReference type="PIRSF" id="PIRSF016262">
    <property type="entry name" value="LPLase"/>
    <property type="match status" value="1"/>
</dbReference>
<dbReference type="InterPro" id="IPR000544">
    <property type="entry name" value="Octanoyltransferase"/>
</dbReference>
<dbReference type="SUPFAM" id="SSF55681">
    <property type="entry name" value="Class II aaRS and biotin synthetases"/>
    <property type="match status" value="1"/>
</dbReference>
<dbReference type="PROSITE" id="PS01313">
    <property type="entry name" value="LIPB"/>
    <property type="match status" value="1"/>
</dbReference>
<keyword evidence="9" id="KW-1185">Reference proteome</keyword>
<feature type="binding site" evidence="5">
    <location>
        <begin position="146"/>
        <end position="148"/>
    </location>
    <ligand>
        <name>substrate</name>
    </ligand>
</feature>
<dbReference type="Pfam" id="PF21948">
    <property type="entry name" value="LplA-B_cat"/>
    <property type="match status" value="1"/>
</dbReference>
<comment type="pathway">
    <text evidence="1 5 6">Protein modification; protein lipoylation via endogenous pathway; protein N(6)-(lipoyl)lysine from octanoyl-[acyl-carrier-protein]: step 1/2.</text>
</comment>
<comment type="similarity">
    <text evidence="5 6">Belongs to the LipB family.</text>
</comment>
<evidence type="ECO:0000259" key="7">
    <source>
        <dbReference type="PROSITE" id="PS51733"/>
    </source>
</evidence>
<evidence type="ECO:0000313" key="9">
    <source>
        <dbReference type="Proteomes" id="UP001501586"/>
    </source>
</evidence>
<feature type="site" description="Lowers pKa of active site Cys" evidence="5">
    <location>
        <position position="143"/>
    </location>
</feature>
<feature type="active site" description="Acyl-thioester intermediate" evidence="5">
    <location>
        <position position="177"/>
    </location>
</feature>
<evidence type="ECO:0000313" key="8">
    <source>
        <dbReference type="EMBL" id="GAA4285602.1"/>
    </source>
</evidence>
<dbReference type="GO" id="GO:0016740">
    <property type="term" value="F:transferase activity"/>
    <property type="evidence" value="ECO:0007669"/>
    <property type="project" value="UniProtKB-KW"/>
</dbReference>
<dbReference type="InterPro" id="IPR004143">
    <property type="entry name" value="BPL_LPL_catalytic"/>
</dbReference>
<organism evidence="8 9">
    <name type="scientific">Brevibacterium daeguense</name>
    <dbReference type="NCBI Taxonomy" id="909936"/>
    <lineage>
        <taxon>Bacteria</taxon>
        <taxon>Bacillati</taxon>
        <taxon>Actinomycetota</taxon>
        <taxon>Actinomycetes</taxon>
        <taxon>Micrococcales</taxon>
        <taxon>Brevibacteriaceae</taxon>
        <taxon>Brevibacterium</taxon>
    </lineage>
</organism>
<dbReference type="InterPro" id="IPR020605">
    <property type="entry name" value="Octanoyltransferase_CS"/>
</dbReference>
<feature type="binding site" evidence="5">
    <location>
        <begin position="74"/>
        <end position="81"/>
    </location>
    <ligand>
        <name>substrate</name>
    </ligand>
</feature>
<comment type="catalytic activity">
    <reaction evidence="5 6">
        <text>octanoyl-[ACP] + L-lysyl-[protein] = N(6)-octanoyl-L-lysyl-[protein] + holo-[ACP] + H(+)</text>
        <dbReference type="Rhea" id="RHEA:17665"/>
        <dbReference type="Rhea" id="RHEA-COMP:9636"/>
        <dbReference type="Rhea" id="RHEA-COMP:9685"/>
        <dbReference type="Rhea" id="RHEA-COMP:9752"/>
        <dbReference type="Rhea" id="RHEA-COMP:9928"/>
        <dbReference type="ChEBI" id="CHEBI:15378"/>
        <dbReference type="ChEBI" id="CHEBI:29969"/>
        <dbReference type="ChEBI" id="CHEBI:64479"/>
        <dbReference type="ChEBI" id="CHEBI:78463"/>
        <dbReference type="ChEBI" id="CHEBI:78809"/>
        <dbReference type="EC" id="2.3.1.181"/>
    </reaction>
</comment>
<dbReference type="HAMAP" id="MF_00013">
    <property type="entry name" value="LipB"/>
    <property type="match status" value="1"/>
</dbReference>
<sequence>METSFAVEVLGLDPTLVDYRSAWRRQQQYHREIVADTRPSTLLVLEHSEVFTAGRRTEDFERPTGGVEVIDVDRGGRITWHGPGQLVVYLLYRLHDPKEVRLFVSQIEDAVIELCARRSLPANRVEGRSGVWLPAAGDRPERKISAVGIRIQDGVTMHGLSLNCSNSNSGFDSIVPCGIADAGVTSLTAELGTRITPGDVADELVELLRTHVTA</sequence>
<evidence type="ECO:0000256" key="1">
    <source>
        <dbReference type="ARBA" id="ARBA00004821"/>
    </source>
</evidence>
<feature type="binding site" evidence="5">
    <location>
        <begin position="159"/>
        <end position="161"/>
    </location>
    <ligand>
        <name>substrate</name>
    </ligand>
</feature>
<evidence type="ECO:0000256" key="5">
    <source>
        <dbReference type="HAMAP-Rule" id="MF_00013"/>
    </source>
</evidence>
<comment type="subcellular location">
    <subcellularLocation>
        <location evidence="5">Cytoplasm</location>
    </subcellularLocation>
</comment>
<feature type="domain" description="BPL/LPL catalytic" evidence="7">
    <location>
        <begin position="36"/>
        <end position="214"/>
    </location>
</feature>
<dbReference type="InterPro" id="IPR045864">
    <property type="entry name" value="aa-tRNA-synth_II/BPL/LPL"/>
</dbReference>
<dbReference type="PANTHER" id="PTHR10993">
    <property type="entry name" value="OCTANOYLTRANSFERASE"/>
    <property type="match status" value="1"/>
</dbReference>
<dbReference type="NCBIfam" id="NF010925">
    <property type="entry name" value="PRK14345.1"/>
    <property type="match status" value="1"/>
</dbReference>
<gene>
    <name evidence="5 8" type="primary">lipB</name>
    <name evidence="8" type="ORF">GCM10022261_31330</name>
</gene>
<comment type="caution">
    <text evidence="8">The sequence shown here is derived from an EMBL/GenBank/DDBJ whole genome shotgun (WGS) entry which is preliminary data.</text>
</comment>
<evidence type="ECO:0000256" key="6">
    <source>
        <dbReference type="PIRNR" id="PIRNR016262"/>
    </source>
</evidence>
<evidence type="ECO:0000256" key="3">
    <source>
        <dbReference type="ARBA" id="ARBA00023315"/>
    </source>
</evidence>
<dbReference type="EMBL" id="BAABAZ010000012">
    <property type="protein sequence ID" value="GAA4285602.1"/>
    <property type="molecule type" value="Genomic_DNA"/>
</dbReference>
<dbReference type="Gene3D" id="3.30.930.10">
    <property type="entry name" value="Bira Bifunctional Protein, Domain 2"/>
    <property type="match status" value="1"/>
</dbReference>
<dbReference type="Proteomes" id="UP001501586">
    <property type="component" value="Unassembled WGS sequence"/>
</dbReference>
<keyword evidence="5" id="KW-0963">Cytoplasm</keyword>
<dbReference type="CDD" id="cd16444">
    <property type="entry name" value="LipB"/>
    <property type="match status" value="1"/>
</dbReference>
<name>A0ABP8ENT2_9MICO</name>
<comment type="miscellaneous">
    <text evidence="5">In the reaction, the free carboxyl group of octanoic acid is attached via an amide linkage to the epsilon-amino group of a specific lysine residue of lipoyl domains of lipoate-dependent enzymes.</text>
</comment>